<reference evidence="1 2" key="2">
    <citation type="journal article" date="2022" name="Mol. Ecol. Resour.">
        <title>The genomes of chicory, endive, great burdock and yacon provide insights into Asteraceae paleo-polyploidization history and plant inulin production.</title>
        <authorList>
            <person name="Fan W."/>
            <person name="Wang S."/>
            <person name="Wang H."/>
            <person name="Wang A."/>
            <person name="Jiang F."/>
            <person name="Liu H."/>
            <person name="Zhao H."/>
            <person name="Xu D."/>
            <person name="Zhang Y."/>
        </authorList>
    </citation>
    <scope>NUCLEOTIDE SEQUENCE [LARGE SCALE GENOMIC DNA]</scope>
    <source>
        <strain evidence="2">cv. Yunnan</strain>
        <tissue evidence="1">Leaves</tissue>
    </source>
</reference>
<dbReference type="Proteomes" id="UP001056120">
    <property type="component" value="Linkage Group LG16"/>
</dbReference>
<comment type="caution">
    <text evidence="1">The sequence shown here is derived from an EMBL/GenBank/DDBJ whole genome shotgun (WGS) entry which is preliminary data.</text>
</comment>
<reference evidence="2" key="1">
    <citation type="journal article" date="2022" name="Mol. Ecol. Resour.">
        <title>The genomes of chicory, endive, great burdock and yacon provide insights into Asteraceae palaeo-polyploidization history and plant inulin production.</title>
        <authorList>
            <person name="Fan W."/>
            <person name="Wang S."/>
            <person name="Wang H."/>
            <person name="Wang A."/>
            <person name="Jiang F."/>
            <person name="Liu H."/>
            <person name="Zhao H."/>
            <person name="Xu D."/>
            <person name="Zhang Y."/>
        </authorList>
    </citation>
    <scope>NUCLEOTIDE SEQUENCE [LARGE SCALE GENOMIC DNA]</scope>
    <source>
        <strain evidence="2">cv. Yunnan</strain>
    </source>
</reference>
<organism evidence="1 2">
    <name type="scientific">Smallanthus sonchifolius</name>
    <dbReference type="NCBI Taxonomy" id="185202"/>
    <lineage>
        <taxon>Eukaryota</taxon>
        <taxon>Viridiplantae</taxon>
        <taxon>Streptophyta</taxon>
        <taxon>Embryophyta</taxon>
        <taxon>Tracheophyta</taxon>
        <taxon>Spermatophyta</taxon>
        <taxon>Magnoliopsida</taxon>
        <taxon>eudicotyledons</taxon>
        <taxon>Gunneridae</taxon>
        <taxon>Pentapetalae</taxon>
        <taxon>asterids</taxon>
        <taxon>campanulids</taxon>
        <taxon>Asterales</taxon>
        <taxon>Asteraceae</taxon>
        <taxon>Asteroideae</taxon>
        <taxon>Heliantheae alliance</taxon>
        <taxon>Millerieae</taxon>
        <taxon>Smallanthus</taxon>
    </lineage>
</organism>
<accession>A0ACB9FW46</accession>
<sequence>MIVDNEINDTIVRFLKSGVKLHATIDAFRSGIILDLPHVYSTKNRNAWIDNRPPSGVFKGNTGRHAISISACEDDQLDADTSAYF</sequence>
<name>A0ACB9FW46_9ASTR</name>
<protein>
    <submittedName>
        <fullName evidence="1">Uncharacterized protein</fullName>
    </submittedName>
</protein>
<keyword evidence="2" id="KW-1185">Reference proteome</keyword>
<proteinExistence type="predicted"/>
<gene>
    <name evidence="1" type="ORF">L1987_49354</name>
</gene>
<evidence type="ECO:0000313" key="2">
    <source>
        <dbReference type="Proteomes" id="UP001056120"/>
    </source>
</evidence>
<dbReference type="EMBL" id="CM042033">
    <property type="protein sequence ID" value="KAI3774792.1"/>
    <property type="molecule type" value="Genomic_DNA"/>
</dbReference>
<evidence type="ECO:0000313" key="1">
    <source>
        <dbReference type="EMBL" id="KAI3774792.1"/>
    </source>
</evidence>